<protein>
    <recommendedName>
        <fullName evidence="2">DUF7802 domain-containing protein</fullName>
    </recommendedName>
</protein>
<feature type="transmembrane region" description="Helical" evidence="1">
    <location>
        <begin position="81"/>
        <end position="108"/>
    </location>
</feature>
<dbReference type="EMBL" id="VJMJ01000135">
    <property type="protein sequence ID" value="KAF0732251.1"/>
    <property type="molecule type" value="Genomic_DNA"/>
</dbReference>
<keyword evidence="1" id="KW-0472">Membrane</keyword>
<feature type="transmembrane region" description="Helical" evidence="1">
    <location>
        <begin position="51"/>
        <end position="69"/>
    </location>
</feature>
<keyword evidence="1" id="KW-1133">Transmembrane helix</keyword>
<feature type="domain" description="DUF7802" evidence="2">
    <location>
        <begin position="11"/>
        <end position="389"/>
    </location>
</feature>
<dbReference type="InterPro" id="IPR056704">
    <property type="entry name" value="DUF7802"/>
</dbReference>
<dbReference type="VEuPathDB" id="FungiDB:AeMF1_004858"/>
<feature type="transmembrane region" description="Helical" evidence="1">
    <location>
        <begin position="22"/>
        <end position="39"/>
    </location>
</feature>
<accession>A0A6G0WXL9</accession>
<evidence type="ECO:0000259" key="2">
    <source>
        <dbReference type="Pfam" id="PF25085"/>
    </source>
</evidence>
<evidence type="ECO:0000313" key="4">
    <source>
        <dbReference type="Proteomes" id="UP000481153"/>
    </source>
</evidence>
<organism evidence="3 4">
    <name type="scientific">Aphanomyces euteiches</name>
    <dbReference type="NCBI Taxonomy" id="100861"/>
    <lineage>
        <taxon>Eukaryota</taxon>
        <taxon>Sar</taxon>
        <taxon>Stramenopiles</taxon>
        <taxon>Oomycota</taxon>
        <taxon>Saprolegniomycetes</taxon>
        <taxon>Saprolegniales</taxon>
        <taxon>Verrucalvaceae</taxon>
        <taxon>Aphanomyces</taxon>
    </lineage>
</organism>
<feature type="transmembrane region" description="Helical" evidence="1">
    <location>
        <begin position="376"/>
        <end position="395"/>
    </location>
</feature>
<reference evidence="3 4" key="1">
    <citation type="submission" date="2019-07" db="EMBL/GenBank/DDBJ databases">
        <title>Genomics analysis of Aphanomyces spp. identifies a new class of oomycete effector associated with host adaptation.</title>
        <authorList>
            <person name="Gaulin E."/>
        </authorList>
    </citation>
    <scope>NUCLEOTIDE SEQUENCE [LARGE SCALE GENOMIC DNA]</scope>
    <source>
        <strain evidence="3 4">ATCC 201684</strain>
    </source>
</reference>
<sequence>MLDALAPLVSFNSPLQLAFDNISIVLIEVVSYFCFLMACIHASGSPRRSQLLLGALIVYHTLWIGLAQVDSHLAIVWHGQAMIMLFFSHVPLYVILLNASLYYMVYIATLKMQLHFSSSMATMGLLVMAVIFPAELLGSKLLWWTWHDTDPILADRFLNVPTAIMASHFLSAISFYAIVQILQPHFAPGLVYQESAARAEYGVYLGAIFISVPVSMLLFGLSYQLFCLVLGVSSLVFMAGLIAVSSYLWWSSDRRDGQSQELLPWHYDGEWFHKWYDHALLQFFYLYMFITLVILLAIQPSQLVSLGYHQLIGDCRHTTSYSTVLGTTLTRFTYLCKLHFDEAYSLCDAPRSQLHVMDPWYKICGVPYHHDAFADYVFVMVVLNGCLVFIFREIFTLARPAWVQRLPKHK</sequence>
<gene>
    <name evidence="3" type="ORF">Ae201684_010543</name>
</gene>
<evidence type="ECO:0000313" key="3">
    <source>
        <dbReference type="EMBL" id="KAF0732251.1"/>
    </source>
</evidence>
<feature type="transmembrane region" description="Helical" evidence="1">
    <location>
        <begin position="120"/>
        <end position="143"/>
    </location>
</feature>
<feature type="transmembrane region" description="Helical" evidence="1">
    <location>
        <begin position="163"/>
        <end position="182"/>
    </location>
</feature>
<dbReference type="PANTHER" id="PTHR35982">
    <property type="entry name" value="AGAP005361-PA"/>
    <property type="match status" value="1"/>
</dbReference>
<dbReference type="PANTHER" id="PTHR35982:SF1">
    <property type="entry name" value="SPIROCYCLASE, AVEC FAMILY"/>
    <property type="match status" value="1"/>
</dbReference>
<dbReference type="AlphaFoldDB" id="A0A6G0WXL9"/>
<proteinExistence type="predicted"/>
<name>A0A6G0WXL9_9STRA</name>
<feature type="transmembrane region" description="Helical" evidence="1">
    <location>
        <begin position="203"/>
        <end position="223"/>
    </location>
</feature>
<keyword evidence="1" id="KW-0812">Transmembrane</keyword>
<comment type="caution">
    <text evidence="3">The sequence shown here is derived from an EMBL/GenBank/DDBJ whole genome shotgun (WGS) entry which is preliminary data.</text>
</comment>
<dbReference type="Pfam" id="PF25085">
    <property type="entry name" value="DUF7802"/>
    <property type="match status" value="1"/>
</dbReference>
<feature type="transmembrane region" description="Helical" evidence="1">
    <location>
        <begin position="229"/>
        <end position="250"/>
    </location>
</feature>
<keyword evidence="4" id="KW-1185">Reference proteome</keyword>
<feature type="transmembrane region" description="Helical" evidence="1">
    <location>
        <begin position="279"/>
        <end position="298"/>
    </location>
</feature>
<evidence type="ECO:0000256" key="1">
    <source>
        <dbReference type="SAM" id="Phobius"/>
    </source>
</evidence>
<dbReference type="Proteomes" id="UP000481153">
    <property type="component" value="Unassembled WGS sequence"/>
</dbReference>